<dbReference type="EMBL" id="CP028941">
    <property type="protein sequence ID" value="QKM61730.1"/>
    <property type="molecule type" value="Genomic_DNA"/>
</dbReference>
<keyword evidence="2" id="KW-1185">Reference proteome</keyword>
<name>A0A6M9PG34_9BURK</name>
<dbReference type="Proteomes" id="UP000500806">
    <property type="component" value="Chromosome"/>
</dbReference>
<evidence type="ECO:0000313" key="2">
    <source>
        <dbReference type="Proteomes" id="UP000500806"/>
    </source>
</evidence>
<dbReference type="KEGG" id="pani:DCO16_00715"/>
<organism evidence="1 2">
    <name type="scientific">Polynucleobacter antarcticus</name>
    <dbReference type="NCBI Taxonomy" id="1743162"/>
    <lineage>
        <taxon>Bacteria</taxon>
        <taxon>Pseudomonadati</taxon>
        <taxon>Pseudomonadota</taxon>
        <taxon>Betaproteobacteria</taxon>
        <taxon>Burkholderiales</taxon>
        <taxon>Burkholderiaceae</taxon>
        <taxon>Polynucleobacter</taxon>
    </lineage>
</organism>
<gene>
    <name evidence="1" type="ORF">DCO16_00715</name>
</gene>
<proteinExistence type="predicted"/>
<reference evidence="1 2" key="1">
    <citation type="submission" date="2018-04" db="EMBL/GenBank/DDBJ databases">
        <title>Polynucleobacter sp. LimPoW16 genome.</title>
        <authorList>
            <person name="Hahn M.W."/>
        </authorList>
    </citation>
    <scope>NUCLEOTIDE SEQUENCE [LARGE SCALE GENOMIC DNA]</scope>
    <source>
        <strain evidence="1 2">LimPoW16</strain>
    </source>
</reference>
<dbReference type="AlphaFoldDB" id="A0A6M9PG34"/>
<evidence type="ECO:0000313" key="1">
    <source>
        <dbReference type="EMBL" id="QKM61730.1"/>
    </source>
</evidence>
<protein>
    <submittedName>
        <fullName evidence="1">Uncharacterized protein</fullName>
    </submittedName>
</protein>
<accession>A0A6M9PG34</accession>
<sequence>MSSSIPNYPQNSQMMSIQFVEECRHQSTLVNITENEDKELTGFLDSAYLDLIYLEPLKLT</sequence>
<dbReference type="RefSeq" id="WP_173941886.1">
    <property type="nucleotide sequence ID" value="NZ_CBCSCD010000002.1"/>
</dbReference>